<organism evidence="2">
    <name type="scientific">marine metagenome</name>
    <dbReference type="NCBI Taxonomy" id="408172"/>
    <lineage>
        <taxon>unclassified sequences</taxon>
        <taxon>metagenomes</taxon>
        <taxon>ecological metagenomes</taxon>
    </lineage>
</organism>
<dbReference type="AlphaFoldDB" id="A0A382UN12"/>
<dbReference type="PANTHER" id="PTHR34512">
    <property type="entry name" value="CELL SURFACE PROTEIN"/>
    <property type="match status" value="1"/>
</dbReference>
<dbReference type="PANTHER" id="PTHR34512:SF30">
    <property type="entry name" value="OUTER MEMBRANE PROTEIN ASSEMBLY FACTOR BAMB"/>
    <property type="match status" value="1"/>
</dbReference>
<dbReference type="InterPro" id="IPR015943">
    <property type="entry name" value="WD40/YVTN_repeat-like_dom_sf"/>
</dbReference>
<dbReference type="Pfam" id="PF13360">
    <property type="entry name" value="PQQ_2"/>
    <property type="match status" value="1"/>
</dbReference>
<dbReference type="EMBL" id="UINC01145216">
    <property type="protein sequence ID" value="SVD35215.1"/>
    <property type="molecule type" value="Genomic_DNA"/>
</dbReference>
<feature type="domain" description="Pyrrolo-quinoline quinone repeat" evidence="1">
    <location>
        <begin position="59"/>
        <end position="279"/>
    </location>
</feature>
<dbReference type="SUPFAM" id="SSF50998">
    <property type="entry name" value="Quinoprotein alcohol dehydrogenase-like"/>
    <property type="match status" value="1"/>
</dbReference>
<evidence type="ECO:0000259" key="1">
    <source>
        <dbReference type="Pfam" id="PF13360"/>
    </source>
</evidence>
<feature type="non-terminal residue" evidence="2">
    <location>
        <position position="292"/>
    </location>
</feature>
<dbReference type="InterPro" id="IPR011047">
    <property type="entry name" value="Quinoprotein_ADH-like_sf"/>
</dbReference>
<gene>
    <name evidence="2" type="ORF">METZ01_LOCUS388069</name>
</gene>
<proteinExistence type="predicted"/>
<protein>
    <recommendedName>
        <fullName evidence="1">Pyrrolo-quinoline quinone repeat domain-containing protein</fullName>
    </recommendedName>
</protein>
<accession>A0A382UN12</accession>
<sequence length="292" mass="32472">PHWLGPERDGVSAEKGWLKKWPAAGPPRLWEQEIGGGYSSIIISGGRLLLFHRVENTLHVDSLEAATGKRQWRFSYPTDYEDLYGYDSGPRCAPAVYQGAVYTLGPKGVLHCLELETGKKRWLVDIRTRYSIGENFFGTGATPLVTEGKLFCNLGGIRFITEGKRDGMAFAFDAKTGKELWKTVSDGGSYASPSLAEIAGAKQLFIFHRGGLSCYDPATGKERWKFPWHARFRDSVNGATPLVVGDKVFFSATYGTGSVCLQVKKDSYTTLWKDDLSKRGRILDIHWTAPNH</sequence>
<dbReference type="Gene3D" id="2.130.10.10">
    <property type="entry name" value="YVTN repeat-like/Quinoprotein amine dehydrogenase"/>
    <property type="match status" value="2"/>
</dbReference>
<evidence type="ECO:0000313" key="2">
    <source>
        <dbReference type="EMBL" id="SVD35215.1"/>
    </source>
</evidence>
<reference evidence="2" key="1">
    <citation type="submission" date="2018-05" db="EMBL/GenBank/DDBJ databases">
        <authorList>
            <person name="Lanie J.A."/>
            <person name="Ng W.-L."/>
            <person name="Kazmierczak K.M."/>
            <person name="Andrzejewski T.M."/>
            <person name="Davidsen T.M."/>
            <person name="Wayne K.J."/>
            <person name="Tettelin H."/>
            <person name="Glass J.I."/>
            <person name="Rusch D."/>
            <person name="Podicherti R."/>
            <person name="Tsui H.-C.T."/>
            <person name="Winkler M.E."/>
        </authorList>
    </citation>
    <scope>NUCLEOTIDE SEQUENCE</scope>
</reference>
<feature type="non-terminal residue" evidence="2">
    <location>
        <position position="1"/>
    </location>
</feature>
<dbReference type="InterPro" id="IPR002372">
    <property type="entry name" value="PQQ_rpt_dom"/>
</dbReference>
<name>A0A382UN12_9ZZZZ</name>